<keyword evidence="5" id="KW-1185">Reference proteome</keyword>
<dbReference type="Proteomes" id="UP000653305">
    <property type="component" value="Unassembled WGS sequence"/>
</dbReference>
<dbReference type="InterPro" id="IPR000558">
    <property type="entry name" value="Histone_H2B"/>
</dbReference>
<accession>A0A830CMG0</accession>
<dbReference type="GO" id="GO:0003677">
    <property type="term" value="F:DNA binding"/>
    <property type="evidence" value="ECO:0007669"/>
    <property type="project" value="InterPro"/>
</dbReference>
<dbReference type="AlphaFoldDB" id="A0A830CMG0"/>
<comment type="caution">
    <text evidence="4">The sequence shown here is derived from an EMBL/GenBank/DDBJ whole genome shotgun (WGS) entry which is preliminary data.</text>
</comment>
<dbReference type="EMBL" id="BMAC01000652">
    <property type="protein sequence ID" value="GFQ01021.1"/>
    <property type="molecule type" value="Genomic_DNA"/>
</dbReference>
<evidence type="ECO:0000313" key="4">
    <source>
        <dbReference type="EMBL" id="GFQ01021.1"/>
    </source>
</evidence>
<dbReference type="OrthoDB" id="1166527at2759"/>
<name>A0A830CMG0_9LAMI</name>
<feature type="domain" description="Core Histone H2A/H2B/H3" evidence="3">
    <location>
        <begin position="1"/>
        <end position="55"/>
    </location>
</feature>
<dbReference type="SMART" id="SM00427">
    <property type="entry name" value="H2B"/>
    <property type="match status" value="1"/>
</dbReference>
<dbReference type="InterPro" id="IPR009072">
    <property type="entry name" value="Histone-fold"/>
</dbReference>
<evidence type="ECO:0000256" key="1">
    <source>
        <dbReference type="ARBA" id="ARBA00002001"/>
    </source>
</evidence>
<evidence type="ECO:0000259" key="3">
    <source>
        <dbReference type="Pfam" id="PF00125"/>
    </source>
</evidence>
<dbReference type="GO" id="GO:0000786">
    <property type="term" value="C:nucleosome"/>
    <property type="evidence" value="ECO:0007669"/>
    <property type="project" value="InterPro"/>
</dbReference>
<dbReference type="SUPFAM" id="SSF47113">
    <property type="entry name" value="Histone-fold"/>
    <property type="match status" value="1"/>
</dbReference>
<protein>
    <submittedName>
        <fullName evidence="4">Histone h2b.2</fullName>
    </submittedName>
</protein>
<comment type="function">
    <text evidence="1">Core component of nucleosome. Nucleosomes wrap and compact DNA into chromatin, limiting DNA accessibility to the cellular machineries which require DNA as a template. Histones thereby play a central role in transcription regulation, DNA repair, DNA replication and chromosomal stability. DNA accessibility is regulated via a complex set of post-translational modifications of histones, also called histone code, and nucleosome remodeling.</text>
</comment>
<dbReference type="PANTHER" id="PTHR23428">
    <property type="entry name" value="HISTONE H2B"/>
    <property type="match status" value="1"/>
</dbReference>
<reference evidence="4" key="1">
    <citation type="submission" date="2020-07" db="EMBL/GenBank/DDBJ databases">
        <title>Ethylene signaling mediates host invasion by parasitic plants.</title>
        <authorList>
            <person name="Yoshida S."/>
        </authorList>
    </citation>
    <scope>NUCLEOTIDE SEQUENCE</scope>
    <source>
        <strain evidence="4">Okayama</strain>
    </source>
</reference>
<gene>
    <name evidence="4" type="ORF">PHJA_002246000</name>
</gene>
<evidence type="ECO:0000256" key="2">
    <source>
        <dbReference type="ARBA" id="ARBA00006846"/>
    </source>
</evidence>
<dbReference type="Pfam" id="PF00125">
    <property type="entry name" value="Histone"/>
    <property type="match status" value="1"/>
</dbReference>
<dbReference type="PRINTS" id="PR00621">
    <property type="entry name" value="HISTONEH2B"/>
</dbReference>
<proteinExistence type="inferred from homology"/>
<comment type="similarity">
    <text evidence="2">Belongs to the histone H2B family.</text>
</comment>
<dbReference type="GO" id="GO:0046982">
    <property type="term" value="F:protein heterodimerization activity"/>
    <property type="evidence" value="ECO:0007669"/>
    <property type="project" value="InterPro"/>
</dbReference>
<evidence type="ECO:0000313" key="5">
    <source>
        <dbReference type="Proteomes" id="UP000653305"/>
    </source>
</evidence>
<dbReference type="Gene3D" id="1.10.20.10">
    <property type="entry name" value="Histone, subunit A"/>
    <property type="match status" value="1"/>
</dbReference>
<organism evidence="4 5">
    <name type="scientific">Phtheirospermum japonicum</name>
    <dbReference type="NCBI Taxonomy" id="374723"/>
    <lineage>
        <taxon>Eukaryota</taxon>
        <taxon>Viridiplantae</taxon>
        <taxon>Streptophyta</taxon>
        <taxon>Embryophyta</taxon>
        <taxon>Tracheophyta</taxon>
        <taxon>Spermatophyta</taxon>
        <taxon>Magnoliopsida</taxon>
        <taxon>eudicotyledons</taxon>
        <taxon>Gunneridae</taxon>
        <taxon>Pentapetalae</taxon>
        <taxon>asterids</taxon>
        <taxon>lamiids</taxon>
        <taxon>Lamiales</taxon>
        <taxon>Orobanchaceae</taxon>
        <taxon>Orobanchaceae incertae sedis</taxon>
        <taxon>Phtheirospermum</taxon>
    </lineage>
</organism>
<sequence length="71" mass="7643">MKQVHPGMGISWKAMTIIDNLMGDMFGRLAEEAAQMLKYTRRQTMTSREIQGAVQAGAARGAGEACHCGGD</sequence>
<dbReference type="GO" id="GO:0030527">
    <property type="term" value="F:structural constituent of chromatin"/>
    <property type="evidence" value="ECO:0007669"/>
    <property type="project" value="InterPro"/>
</dbReference>
<dbReference type="InterPro" id="IPR007125">
    <property type="entry name" value="H2A/H2B/H3"/>
</dbReference>